<keyword evidence="3" id="KW-1185">Reference proteome</keyword>
<dbReference type="EMBL" id="CM009296">
    <property type="protein sequence ID" value="PNT28911.1"/>
    <property type="molecule type" value="Genomic_DNA"/>
</dbReference>
<dbReference type="eggNOG" id="ENOG502S4Q4">
    <property type="taxonomic scope" value="Eukaryota"/>
</dbReference>
<dbReference type="SMR" id="U5G715"/>
<evidence type="ECO:0000313" key="2">
    <source>
        <dbReference type="EMBL" id="PNT28911.1"/>
    </source>
</evidence>
<sequence>MEPPAPDVLEWLQKVHVPTIVAVAVIGLLLRSCYRCLTKSKKNGKTMKAPGRNFRMSRSDFDENPSAYFRNLRKK</sequence>
<dbReference type="AlphaFoldDB" id="U5G715"/>
<proteinExistence type="predicted"/>
<feature type="transmembrane region" description="Helical" evidence="1">
    <location>
        <begin position="15"/>
        <end position="34"/>
    </location>
</feature>
<gene>
    <name evidence="2" type="ORF">POPTR_007G146700</name>
</gene>
<organism evidence="2 3">
    <name type="scientific">Populus trichocarpa</name>
    <name type="common">Western balsam poplar</name>
    <name type="synonym">Populus balsamifera subsp. trichocarpa</name>
    <dbReference type="NCBI Taxonomy" id="3694"/>
    <lineage>
        <taxon>Eukaryota</taxon>
        <taxon>Viridiplantae</taxon>
        <taxon>Streptophyta</taxon>
        <taxon>Embryophyta</taxon>
        <taxon>Tracheophyta</taxon>
        <taxon>Spermatophyta</taxon>
        <taxon>Magnoliopsida</taxon>
        <taxon>eudicotyledons</taxon>
        <taxon>Gunneridae</taxon>
        <taxon>Pentapetalae</taxon>
        <taxon>rosids</taxon>
        <taxon>fabids</taxon>
        <taxon>Malpighiales</taxon>
        <taxon>Salicaceae</taxon>
        <taxon>Saliceae</taxon>
        <taxon>Populus</taxon>
    </lineage>
</organism>
<evidence type="ECO:0000313" key="3">
    <source>
        <dbReference type="Proteomes" id="UP000006729"/>
    </source>
</evidence>
<name>U5G715_POPTR</name>
<dbReference type="PANTHER" id="PTHR33333:SF44">
    <property type="entry name" value="SECRETED PROTEIN"/>
    <property type="match status" value="1"/>
</dbReference>
<accession>U5G715</accession>
<dbReference type="Proteomes" id="UP000006729">
    <property type="component" value="Chromosome 7"/>
</dbReference>
<reference evidence="2 3" key="1">
    <citation type="journal article" date="2006" name="Science">
        <title>The genome of black cottonwood, Populus trichocarpa (Torr. &amp; Gray).</title>
        <authorList>
            <person name="Tuskan G.A."/>
            <person name="Difazio S."/>
            <person name="Jansson S."/>
            <person name="Bohlmann J."/>
            <person name="Grigoriev I."/>
            <person name="Hellsten U."/>
            <person name="Putnam N."/>
            <person name="Ralph S."/>
            <person name="Rombauts S."/>
            <person name="Salamov A."/>
            <person name="Schein J."/>
            <person name="Sterck L."/>
            <person name="Aerts A."/>
            <person name="Bhalerao R.R."/>
            <person name="Bhalerao R.P."/>
            <person name="Blaudez D."/>
            <person name="Boerjan W."/>
            <person name="Brun A."/>
            <person name="Brunner A."/>
            <person name="Busov V."/>
            <person name="Campbell M."/>
            <person name="Carlson J."/>
            <person name="Chalot M."/>
            <person name="Chapman J."/>
            <person name="Chen G.L."/>
            <person name="Cooper D."/>
            <person name="Coutinho P.M."/>
            <person name="Couturier J."/>
            <person name="Covert S."/>
            <person name="Cronk Q."/>
            <person name="Cunningham R."/>
            <person name="Davis J."/>
            <person name="Degroeve S."/>
            <person name="Dejardin A."/>
            <person name="Depamphilis C."/>
            <person name="Detter J."/>
            <person name="Dirks B."/>
            <person name="Dubchak I."/>
            <person name="Duplessis S."/>
            <person name="Ehlting J."/>
            <person name="Ellis B."/>
            <person name="Gendler K."/>
            <person name="Goodstein D."/>
            <person name="Gribskov M."/>
            <person name="Grimwood J."/>
            <person name="Groover A."/>
            <person name="Gunter L."/>
            <person name="Hamberger B."/>
            <person name="Heinze B."/>
            <person name="Helariutta Y."/>
            <person name="Henrissat B."/>
            <person name="Holligan D."/>
            <person name="Holt R."/>
            <person name="Huang W."/>
            <person name="Islam-Faridi N."/>
            <person name="Jones S."/>
            <person name="Jones-Rhoades M."/>
            <person name="Jorgensen R."/>
            <person name="Joshi C."/>
            <person name="Kangasjarvi J."/>
            <person name="Karlsson J."/>
            <person name="Kelleher C."/>
            <person name="Kirkpatrick R."/>
            <person name="Kirst M."/>
            <person name="Kohler A."/>
            <person name="Kalluri U."/>
            <person name="Larimer F."/>
            <person name="Leebens-Mack J."/>
            <person name="Leple J.C."/>
            <person name="Locascio P."/>
            <person name="Lou Y."/>
            <person name="Lucas S."/>
            <person name="Martin F."/>
            <person name="Montanini B."/>
            <person name="Napoli C."/>
            <person name="Nelson D.R."/>
            <person name="Nelson C."/>
            <person name="Nieminen K."/>
            <person name="Nilsson O."/>
            <person name="Pereda V."/>
            <person name="Peter G."/>
            <person name="Philippe R."/>
            <person name="Pilate G."/>
            <person name="Poliakov A."/>
            <person name="Razumovskaya J."/>
            <person name="Richardson P."/>
            <person name="Rinaldi C."/>
            <person name="Ritland K."/>
            <person name="Rouze P."/>
            <person name="Ryaboy D."/>
            <person name="Schmutz J."/>
            <person name="Schrader J."/>
            <person name="Segerman B."/>
            <person name="Shin H."/>
            <person name="Siddiqui A."/>
            <person name="Sterky F."/>
            <person name="Terry A."/>
            <person name="Tsai C.J."/>
            <person name="Uberbacher E."/>
            <person name="Unneberg P."/>
            <person name="Vahala J."/>
            <person name="Wall K."/>
            <person name="Wessler S."/>
            <person name="Yang G."/>
            <person name="Yin T."/>
            <person name="Douglas C."/>
            <person name="Marra M."/>
            <person name="Sandberg G."/>
            <person name="Van de Peer Y."/>
            <person name="Rokhsar D."/>
        </authorList>
    </citation>
    <scope>NUCLEOTIDE SEQUENCE [LARGE SCALE GENOMIC DNA]</scope>
    <source>
        <strain evidence="3">cv. Nisqually</strain>
    </source>
</reference>
<protein>
    <submittedName>
        <fullName evidence="2">Uncharacterized protein</fullName>
    </submittedName>
</protein>
<keyword evidence="1" id="KW-0472">Membrane</keyword>
<keyword evidence="1" id="KW-0812">Transmembrane</keyword>
<dbReference type="PANTHER" id="PTHR33333">
    <property type="entry name" value="ERYTHROCYTE MEMBRANE PROTEIN 1-LIKE"/>
    <property type="match status" value="1"/>
</dbReference>
<dbReference type="InParanoid" id="U5G715"/>
<keyword evidence="1" id="KW-1133">Transmembrane helix</keyword>
<evidence type="ECO:0000256" key="1">
    <source>
        <dbReference type="SAM" id="Phobius"/>
    </source>
</evidence>
<dbReference type="HOGENOM" id="CLU_141294_1_0_1"/>
<dbReference type="InterPro" id="IPR039926">
    <property type="entry name" value="Egg_app_1"/>
</dbReference>
<dbReference type="Gramene" id="Potri.007G146700.1.v4.1">
    <property type="protein sequence ID" value="Potri.007G146700.1.v4.1"/>
    <property type="gene ID" value="Potri.007G146700.v4.1"/>
</dbReference>